<dbReference type="SUPFAM" id="SSF46689">
    <property type="entry name" value="Homeodomain-like"/>
    <property type="match status" value="1"/>
</dbReference>
<organism evidence="5 6">
    <name type="scientific">Nocardia gamkensis</name>
    <dbReference type="NCBI Taxonomy" id="352869"/>
    <lineage>
        <taxon>Bacteria</taxon>
        <taxon>Bacillati</taxon>
        <taxon>Actinomycetota</taxon>
        <taxon>Actinomycetes</taxon>
        <taxon>Mycobacteriales</taxon>
        <taxon>Nocardiaceae</taxon>
        <taxon>Nocardia</taxon>
    </lineage>
</organism>
<dbReference type="Pfam" id="PF00440">
    <property type="entry name" value="TetR_N"/>
    <property type="match status" value="1"/>
</dbReference>
<feature type="region of interest" description="Disordered" evidence="3">
    <location>
        <begin position="1"/>
        <end position="22"/>
    </location>
</feature>
<dbReference type="PROSITE" id="PS50977">
    <property type="entry name" value="HTH_TETR_2"/>
    <property type="match status" value="1"/>
</dbReference>
<sequence length="211" mass="22605">MGETAEDPRSGPRSVGRPRDESVEQRVLATVREMLAEVGWDELSVRAVAARAGVGRASIGRRWQSKAELVLHAVLGETPDLGPFEGTDQYGWIEWVLRGSRELFARADVRAAVPGLLTALDHDPHLRHRLWAGFSTPAAALFAAGDTAGRRGGAARPGAGEPRGQAELDAKAVIALAAGAALFLEFVADGDDTALIHRRIGELLHRAVLER</sequence>
<accession>A0A7X6L690</accession>
<dbReference type="RefSeq" id="WP_062973476.1">
    <property type="nucleotide sequence ID" value="NZ_JAAXOS010000009.1"/>
</dbReference>
<comment type="caution">
    <text evidence="5">The sequence shown here is derived from an EMBL/GenBank/DDBJ whole genome shotgun (WGS) entry which is preliminary data.</text>
</comment>
<dbReference type="GO" id="GO:0003677">
    <property type="term" value="F:DNA binding"/>
    <property type="evidence" value="ECO:0007669"/>
    <property type="project" value="UniProtKB-UniRule"/>
</dbReference>
<dbReference type="Proteomes" id="UP000540698">
    <property type="component" value="Unassembled WGS sequence"/>
</dbReference>
<evidence type="ECO:0000256" key="2">
    <source>
        <dbReference type="PROSITE-ProRule" id="PRU00335"/>
    </source>
</evidence>
<feature type="domain" description="HTH tetR-type" evidence="4">
    <location>
        <begin position="21"/>
        <end position="81"/>
    </location>
</feature>
<feature type="DNA-binding region" description="H-T-H motif" evidence="2">
    <location>
        <begin position="44"/>
        <end position="63"/>
    </location>
</feature>
<dbReference type="EMBL" id="JAAXOS010000009">
    <property type="protein sequence ID" value="NKY28460.1"/>
    <property type="molecule type" value="Genomic_DNA"/>
</dbReference>
<keyword evidence="6" id="KW-1185">Reference proteome</keyword>
<dbReference type="InterPro" id="IPR009057">
    <property type="entry name" value="Homeodomain-like_sf"/>
</dbReference>
<evidence type="ECO:0000256" key="1">
    <source>
        <dbReference type="ARBA" id="ARBA00023125"/>
    </source>
</evidence>
<gene>
    <name evidence="5" type="ORF">HGB38_19855</name>
</gene>
<feature type="compositionally biased region" description="Basic and acidic residues" evidence="3">
    <location>
        <begin position="1"/>
        <end position="10"/>
    </location>
</feature>
<dbReference type="InterPro" id="IPR001647">
    <property type="entry name" value="HTH_TetR"/>
</dbReference>
<evidence type="ECO:0000259" key="4">
    <source>
        <dbReference type="PROSITE" id="PS50977"/>
    </source>
</evidence>
<name>A0A7X6L690_9NOCA</name>
<dbReference type="AlphaFoldDB" id="A0A7X6L690"/>
<proteinExistence type="predicted"/>
<protein>
    <submittedName>
        <fullName evidence="5">Helix-turn-helix transcriptional regulator</fullName>
    </submittedName>
</protein>
<evidence type="ECO:0000313" key="6">
    <source>
        <dbReference type="Proteomes" id="UP000540698"/>
    </source>
</evidence>
<keyword evidence="1 2" id="KW-0238">DNA-binding</keyword>
<dbReference type="Gene3D" id="1.10.357.10">
    <property type="entry name" value="Tetracycline Repressor, domain 2"/>
    <property type="match status" value="1"/>
</dbReference>
<evidence type="ECO:0000256" key="3">
    <source>
        <dbReference type="SAM" id="MobiDB-lite"/>
    </source>
</evidence>
<evidence type="ECO:0000313" key="5">
    <source>
        <dbReference type="EMBL" id="NKY28460.1"/>
    </source>
</evidence>
<reference evidence="5 6" key="1">
    <citation type="submission" date="2020-04" db="EMBL/GenBank/DDBJ databases">
        <title>MicrobeNet Type strains.</title>
        <authorList>
            <person name="Nicholson A.C."/>
        </authorList>
    </citation>
    <scope>NUCLEOTIDE SEQUENCE [LARGE SCALE GENOMIC DNA]</scope>
    <source>
        <strain evidence="5 6">DSM 44956</strain>
    </source>
</reference>